<keyword evidence="1" id="KW-0812">Transmembrane</keyword>
<dbReference type="RefSeq" id="WP_354368358.1">
    <property type="nucleotide sequence ID" value="NZ_JBEPMA010000007.1"/>
</dbReference>
<comment type="caution">
    <text evidence="3">The sequence shown here is derived from an EMBL/GenBank/DDBJ whole genome shotgun (WGS) entry which is preliminary data.</text>
</comment>
<feature type="transmembrane region" description="Helical" evidence="1">
    <location>
        <begin position="83"/>
        <end position="104"/>
    </location>
</feature>
<evidence type="ECO:0000256" key="1">
    <source>
        <dbReference type="SAM" id="Phobius"/>
    </source>
</evidence>
<feature type="transmembrane region" description="Helical" evidence="1">
    <location>
        <begin position="116"/>
        <end position="135"/>
    </location>
</feature>
<evidence type="ECO:0000313" key="4">
    <source>
        <dbReference type="Proteomes" id="UP001549162"/>
    </source>
</evidence>
<keyword evidence="1" id="KW-1133">Transmembrane helix</keyword>
<protein>
    <submittedName>
        <fullName evidence="3">Membrane protease YdiL (CAAX protease family)</fullName>
    </submittedName>
</protein>
<gene>
    <name evidence="3" type="ORF">ABID14_001317</name>
</gene>
<feature type="transmembrane region" description="Helical" evidence="1">
    <location>
        <begin position="38"/>
        <end position="62"/>
    </location>
</feature>
<keyword evidence="1" id="KW-0472">Membrane</keyword>
<sequence>MEKDNRKKVLKDAGFAYIITFALYLFLGTLTFNIKTQLGFVIIRSFTMPLCIFIAYSLYFGLYIREFLQQLKHDLKELDIYRILFSLKYCFLYLGIAFLITPISQIEKNAVQDGRIDSYIMLMMPIFVIFEEYIFRYILLNKFSDNCIDGGILFSSICFALMHYNRFINPLIVGIFVGVVYVYTRNIIYPIFLHYAINSMILVNLVMCVQNLSFGTHVTLETPNKMTGILLLVTAIILIVLQMLLKKGKEVLELEKNILLLFVKQIKYTYEFIKTFPINLVLIWKILSINFI</sequence>
<keyword evidence="3" id="KW-0378">Hydrolase</keyword>
<keyword evidence="3" id="KW-0645">Protease</keyword>
<dbReference type="Pfam" id="PF02517">
    <property type="entry name" value="Rce1-like"/>
    <property type="match status" value="1"/>
</dbReference>
<dbReference type="PANTHER" id="PTHR43592">
    <property type="entry name" value="CAAX AMINO TERMINAL PROTEASE"/>
    <property type="match status" value="1"/>
</dbReference>
<dbReference type="PANTHER" id="PTHR43592:SF15">
    <property type="entry name" value="CAAX AMINO TERMINAL PROTEASE FAMILY PROTEIN"/>
    <property type="match status" value="1"/>
</dbReference>
<dbReference type="InterPro" id="IPR003675">
    <property type="entry name" value="Rce1/LyrA-like_dom"/>
</dbReference>
<feature type="domain" description="CAAX prenyl protease 2/Lysostaphin resistance protein A-like" evidence="2">
    <location>
        <begin position="120"/>
        <end position="200"/>
    </location>
</feature>
<name>A0ABV2JA63_9FIRM</name>
<reference evidence="3 4" key="1">
    <citation type="submission" date="2024-06" db="EMBL/GenBank/DDBJ databases">
        <title>Genomic Encyclopedia of Type Strains, Phase IV (KMG-IV): sequencing the most valuable type-strain genomes for metagenomic binning, comparative biology and taxonomic classification.</title>
        <authorList>
            <person name="Goeker M."/>
        </authorList>
    </citation>
    <scope>NUCLEOTIDE SEQUENCE [LARGE SCALE GENOMIC DNA]</scope>
    <source>
        <strain evidence="3 4">DSM 21460</strain>
    </source>
</reference>
<organism evidence="3 4">
    <name type="scientific">Peptoniphilus olsenii</name>
    <dbReference type="NCBI Taxonomy" id="411570"/>
    <lineage>
        <taxon>Bacteria</taxon>
        <taxon>Bacillati</taxon>
        <taxon>Bacillota</taxon>
        <taxon>Tissierellia</taxon>
        <taxon>Tissierellales</taxon>
        <taxon>Peptoniphilaceae</taxon>
        <taxon>Peptoniphilus</taxon>
    </lineage>
</organism>
<feature type="transmembrane region" description="Helical" evidence="1">
    <location>
        <begin position="170"/>
        <end position="188"/>
    </location>
</feature>
<dbReference type="Proteomes" id="UP001549162">
    <property type="component" value="Unassembled WGS sequence"/>
</dbReference>
<dbReference type="EMBL" id="JBEPMA010000007">
    <property type="protein sequence ID" value="MET3617683.1"/>
    <property type="molecule type" value="Genomic_DNA"/>
</dbReference>
<evidence type="ECO:0000313" key="3">
    <source>
        <dbReference type="EMBL" id="MET3617683.1"/>
    </source>
</evidence>
<proteinExistence type="predicted"/>
<accession>A0ABV2JA63</accession>
<feature type="transmembrane region" description="Helical" evidence="1">
    <location>
        <begin position="195"/>
        <end position="214"/>
    </location>
</feature>
<dbReference type="GO" id="GO:0006508">
    <property type="term" value="P:proteolysis"/>
    <property type="evidence" value="ECO:0007669"/>
    <property type="project" value="UniProtKB-KW"/>
</dbReference>
<dbReference type="GO" id="GO:0008233">
    <property type="term" value="F:peptidase activity"/>
    <property type="evidence" value="ECO:0007669"/>
    <property type="project" value="UniProtKB-KW"/>
</dbReference>
<feature type="transmembrane region" description="Helical" evidence="1">
    <location>
        <begin position="12"/>
        <end position="32"/>
    </location>
</feature>
<keyword evidence="4" id="KW-1185">Reference proteome</keyword>
<feature type="transmembrane region" description="Helical" evidence="1">
    <location>
        <begin position="226"/>
        <end position="245"/>
    </location>
</feature>
<evidence type="ECO:0000259" key="2">
    <source>
        <dbReference type="Pfam" id="PF02517"/>
    </source>
</evidence>